<dbReference type="AlphaFoldDB" id="A0A2R6NH85"/>
<feature type="transmembrane region" description="Helical" evidence="2">
    <location>
        <begin position="356"/>
        <end position="375"/>
    </location>
</feature>
<feature type="compositionally biased region" description="Basic and acidic residues" evidence="1">
    <location>
        <begin position="385"/>
        <end position="396"/>
    </location>
</feature>
<protein>
    <recommendedName>
        <fullName evidence="5">Transmembrane protein</fullName>
    </recommendedName>
</protein>
<feature type="region of interest" description="Disordered" evidence="1">
    <location>
        <begin position="385"/>
        <end position="404"/>
    </location>
</feature>
<organism evidence="3 4">
    <name type="scientific">Hermanssonia centrifuga</name>
    <dbReference type="NCBI Taxonomy" id="98765"/>
    <lineage>
        <taxon>Eukaryota</taxon>
        <taxon>Fungi</taxon>
        <taxon>Dikarya</taxon>
        <taxon>Basidiomycota</taxon>
        <taxon>Agaricomycotina</taxon>
        <taxon>Agaricomycetes</taxon>
        <taxon>Polyporales</taxon>
        <taxon>Meruliaceae</taxon>
        <taxon>Hermanssonia</taxon>
    </lineage>
</organism>
<dbReference type="OrthoDB" id="2117972at2759"/>
<feature type="transmembrane region" description="Helical" evidence="2">
    <location>
        <begin position="69"/>
        <end position="92"/>
    </location>
</feature>
<dbReference type="EMBL" id="MLYV02001245">
    <property type="protein sequence ID" value="PSR71744.1"/>
    <property type="molecule type" value="Genomic_DNA"/>
</dbReference>
<keyword evidence="2" id="KW-1133">Transmembrane helix</keyword>
<evidence type="ECO:0000313" key="4">
    <source>
        <dbReference type="Proteomes" id="UP000186601"/>
    </source>
</evidence>
<name>A0A2R6NH85_9APHY</name>
<gene>
    <name evidence="3" type="ORF">PHLCEN_2v12392</name>
</gene>
<feature type="transmembrane region" description="Helical" evidence="2">
    <location>
        <begin position="287"/>
        <end position="307"/>
    </location>
</feature>
<evidence type="ECO:0000313" key="3">
    <source>
        <dbReference type="EMBL" id="PSR71744.1"/>
    </source>
</evidence>
<feature type="region of interest" description="Disordered" evidence="1">
    <location>
        <begin position="436"/>
        <end position="486"/>
    </location>
</feature>
<evidence type="ECO:0000256" key="2">
    <source>
        <dbReference type="SAM" id="Phobius"/>
    </source>
</evidence>
<dbReference type="STRING" id="98765.A0A2R6NH85"/>
<evidence type="ECO:0000256" key="1">
    <source>
        <dbReference type="SAM" id="MobiDB-lite"/>
    </source>
</evidence>
<keyword evidence="4" id="KW-1185">Reference proteome</keyword>
<reference evidence="3 4" key="1">
    <citation type="submission" date="2018-02" db="EMBL/GenBank/DDBJ databases">
        <title>Genome sequence of the basidiomycete white-rot fungus Phlebia centrifuga.</title>
        <authorList>
            <person name="Granchi Z."/>
            <person name="Peng M."/>
            <person name="de Vries R.P."/>
            <person name="Hilden K."/>
            <person name="Makela M.R."/>
            <person name="Grigoriev I."/>
            <person name="Riley R."/>
        </authorList>
    </citation>
    <scope>NUCLEOTIDE SEQUENCE [LARGE SCALE GENOMIC DNA]</scope>
    <source>
        <strain evidence="3 4">FBCC195</strain>
    </source>
</reference>
<comment type="caution">
    <text evidence="3">The sequence shown here is derived from an EMBL/GenBank/DDBJ whole genome shotgun (WGS) entry which is preliminary data.</text>
</comment>
<proteinExistence type="predicted"/>
<feature type="region of interest" description="Disordered" evidence="1">
    <location>
        <begin position="19"/>
        <end position="47"/>
    </location>
</feature>
<feature type="compositionally biased region" description="Polar residues" evidence="1">
    <location>
        <begin position="451"/>
        <end position="485"/>
    </location>
</feature>
<dbReference type="Proteomes" id="UP000186601">
    <property type="component" value="Unassembled WGS sequence"/>
</dbReference>
<accession>A0A2R6NH85</accession>
<sequence length="495" mass="54114">MSTRHSFLSTTGLIRSPSSASIVPPPLKVSTNNKKLGKPGSKASNGSKKLTTKLRLHFNAGVIPLGPTFIVWMGIAISILFITAVSFAFIGAEDELVFKDLLNDIAEHSPGIVLIGDNVDVDIDEPAITIRWSILACGSNYTLAGSEGTHGSSSCGIPSMALYIYVDSEEDPTAMYDPTQLPFTSGTSQRPRIQNLHQFDSDHVLDVHEARLYPFDTYHLTSTIRAVNPSTNATVPIIRLPTIVDTSSFIITSSDTASYVVPSTSDTQQDPSRDLDMGIQRPGEARFFALILFGINWMLAHSTIAYVALAYKSDDTDRVAKYLAFSVITMLVIPQVRNTMPDAPGLDGILIDQIGFFSQMLVTGICVITLLGMLARRELAHFETTEPEPEFTKERPAPISKGLHRLRGGSSTSIDFRHIRNLSKTLGSRVQVVPPSPIAERMDNSPYPTFESGTPGQRVPSRNGTHQWGRAQRNTPNSSSRSLHTPNIAYSEWIA</sequence>
<feature type="transmembrane region" description="Helical" evidence="2">
    <location>
        <begin position="319"/>
        <end position="336"/>
    </location>
</feature>
<keyword evidence="2" id="KW-0812">Transmembrane</keyword>
<evidence type="ECO:0008006" key="5">
    <source>
        <dbReference type="Google" id="ProtNLM"/>
    </source>
</evidence>
<keyword evidence="2" id="KW-0472">Membrane</keyword>